<feature type="domain" description="ATPase AAA-type core" evidence="2">
    <location>
        <begin position="284"/>
        <end position="345"/>
    </location>
</feature>
<proteinExistence type="predicted"/>
<dbReference type="GO" id="GO:0016887">
    <property type="term" value="F:ATP hydrolysis activity"/>
    <property type="evidence" value="ECO:0007669"/>
    <property type="project" value="InterPro"/>
</dbReference>
<dbReference type="AlphaFoldDB" id="A0A2U1NDI1"/>
<reference evidence="4 5" key="1">
    <citation type="journal article" date="2018" name="Mol. Plant">
        <title>The genome of Artemisia annua provides insight into the evolution of Asteraceae family and artemisinin biosynthesis.</title>
        <authorList>
            <person name="Shen Q."/>
            <person name="Zhang L."/>
            <person name="Liao Z."/>
            <person name="Wang S."/>
            <person name="Yan T."/>
            <person name="Shi P."/>
            <person name="Liu M."/>
            <person name="Fu X."/>
            <person name="Pan Q."/>
            <person name="Wang Y."/>
            <person name="Lv Z."/>
            <person name="Lu X."/>
            <person name="Zhang F."/>
            <person name="Jiang W."/>
            <person name="Ma Y."/>
            <person name="Chen M."/>
            <person name="Hao X."/>
            <person name="Li L."/>
            <person name="Tang Y."/>
            <person name="Lv G."/>
            <person name="Zhou Y."/>
            <person name="Sun X."/>
            <person name="Brodelius P.E."/>
            <person name="Rose J.K.C."/>
            <person name="Tang K."/>
        </authorList>
    </citation>
    <scope>NUCLEOTIDE SEQUENCE [LARGE SCALE GENOMIC DNA]</scope>
    <source>
        <strain evidence="5">cv. Huhao1</strain>
        <tissue evidence="4">Leaf</tissue>
    </source>
</reference>
<dbReference type="Gene3D" id="3.40.50.300">
    <property type="entry name" value="P-loop containing nucleotide triphosphate hydrolases"/>
    <property type="match status" value="1"/>
</dbReference>
<dbReference type="SUPFAM" id="SSF53474">
    <property type="entry name" value="alpha/beta-Hydrolases"/>
    <property type="match status" value="1"/>
</dbReference>
<dbReference type="Pfam" id="PF00004">
    <property type="entry name" value="AAA"/>
    <property type="match status" value="1"/>
</dbReference>
<dbReference type="InterPro" id="IPR029058">
    <property type="entry name" value="AB_hydrolase_fold"/>
</dbReference>
<dbReference type="InterPro" id="IPR027417">
    <property type="entry name" value="P-loop_NTPase"/>
</dbReference>
<feature type="domain" description="Fungal lipase-type" evidence="3">
    <location>
        <begin position="432"/>
        <end position="470"/>
    </location>
</feature>
<dbReference type="Proteomes" id="UP000245207">
    <property type="component" value="Unassembled WGS sequence"/>
</dbReference>
<dbReference type="InterPro" id="IPR003959">
    <property type="entry name" value="ATPase_AAA_core"/>
</dbReference>
<dbReference type="EMBL" id="PKPP01003058">
    <property type="protein sequence ID" value="PWA71574.1"/>
    <property type="molecule type" value="Genomic_DNA"/>
</dbReference>
<protein>
    <submittedName>
        <fullName evidence="4">C2 domain-containing protein</fullName>
    </submittedName>
</protein>
<dbReference type="InterPro" id="IPR002921">
    <property type="entry name" value="Fungal_lipase-type"/>
</dbReference>
<dbReference type="STRING" id="35608.A0A2U1NDI1"/>
<organism evidence="4 5">
    <name type="scientific">Artemisia annua</name>
    <name type="common">Sweet wormwood</name>
    <dbReference type="NCBI Taxonomy" id="35608"/>
    <lineage>
        <taxon>Eukaryota</taxon>
        <taxon>Viridiplantae</taxon>
        <taxon>Streptophyta</taxon>
        <taxon>Embryophyta</taxon>
        <taxon>Tracheophyta</taxon>
        <taxon>Spermatophyta</taxon>
        <taxon>Magnoliopsida</taxon>
        <taxon>eudicotyledons</taxon>
        <taxon>Gunneridae</taxon>
        <taxon>Pentapetalae</taxon>
        <taxon>asterids</taxon>
        <taxon>campanulids</taxon>
        <taxon>Asterales</taxon>
        <taxon>Asteraceae</taxon>
        <taxon>Asteroideae</taxon>
        <taxon>Anthemideae</taxon>
        <taxon>Artemisiinae</taxon>
        <taxon>Artemisia</taxon>
    </lineage>
</organism>
<evidence type="ECO:0000256" key="1">
    <source>
        <dbReference type="ARBA" id="ARBA00022801"/>
    </source>
</evidence>
<dbReference type="OrthoDB" id="270970at2759"/>
<accession>A0A2U1NDI1</accession>
<comment type="caution">
    <text evidence="4">The sequence shown here is derived from an EMBL/GenBank/DDBJ whole genome shotgun (WGS) entry which is preliminary data.</text>
</comment>
<dbReference type="Gene3D" id="3.40.50.1820">
    <property type="entry name" value="alpha/beta hydrolase"/>
    <property type="match status" value="1"/>
</dbReference>
<keyword evidence="5" id="KW-1185">Reference proteome</keyword>
<evidence type="ECO:0000259" key="2">
    <source>
        <dbReference type="Pfam" id="PF00004"/>
    </source>
</evidence>
<dbReference type="Pfam" id="PF01764">
    <property type="entry name" value="Lipase_3"/>
    <property type="match status" value="1"/>
</dbReference>
<evidence type="ECO:0000313" key="4">
    <source>
        <dbReference type="EMBL" id="PWA71574.1"/>
    </source>
</evidence>
<dbReference type="InterPro" id="IPR052847">
    <property type="entry name" value="Ext_Synaptotagmin/KAHRP-like"/>
</dbReference>
<evidence type="ECO:0000259" key="3">
    <source>
        <dbReference type="Pfam" id="PF01764"/>
    </source>
</evidence>
<dbReference type="GO" id="GO:0005524">
    <property type="term" value="F:ATP binding"/>
    <property type="evidence" value="ECO:0007669"/>
    <property type="project" value="InterPro"/>
</dbReference>
<dbReference type="PANTHER" id="PTHR47042">
    <property type="entry name" value="C2 DOMAIN-CONTAINING PROTEIN-LIKE"/>
    <property type="match status" value="1"/>
</dbReference>
<gene>
    <name evidence="4" type="ORF">CTI12_AA278800</name>
</gene>
<evidence type="ECO:0000313" key="5">
    <source>
        <dbReference type="Proteomes" id="UP000245207"/>
    </source>
</evidence>
<dbReference type="GO" id="GO:0006629">
    <property type="term" value="P:lipid metabolic process"/>
    <property type="evidence" value="ECO:0007669"/>
    <property type="project" value="InterPro"/>
</dbReference>
<name>A0A2U1NDI1_ARTAN</name>
<dbReference type="PANTHER" id="PTHR47042:SF7">
    <property type="entry name" value="C2 DOMAIN, SYNAPTOTAGMIN-LIKE MITOCHONDRIAL-LIPID-BINDING DOMAIN, C2 DOMAIN SUPERFAMILY"/>
    <property type="match status" value="1"/>
</dbReference>
<keyword evidence="1" id="KW-0378">Hydrolase</keyword>
<sequence length="494" mass="54491">MTVEGGTEETELVSYEECRKTNVNVKDEEIECRGTIALEDIGKEDVEGVKINQLGEEDANSDFNKEVKNRKTYDGNQDEVDVSKTEFKNKDGSVKADSYEPIDVEGQRETGRWIHDPGSEVAQVLELRKGKDRVSKEGESVSSSIRVEPYLDALSSIDESLEGHKSKSINLVKIRFSKDGSLFYRSLGTEVNNNKSGDFKKRDDGNCDTPHENVRTVHAKGFGVNLVRKDNHLVTGQNPEVVKYEESPEGSDFGSSDKGGVRGTVKDTSDIMKSFEVDQKIFWKSKAPCNVVIDVIDKVERQRGDGLGWGNDEREQTLYQLLTEMNGFSGKTGVTVTVLDTTNRPVDAYSFSMVKLFDVAGNGFTTNQVVVAKRSVDNVENYMMGVSDLGKLFLGLLECTDDLETASLGSNATIDDGLKLDCIQNPCWLCSYDLTLVVGHSLGGGTAALLTYILREQKDLSSISCITFAPVGVFCYKSVRICSLTSINGFFFQS</sequence>